<dbReference type="EMBL" id="JH668557">
    <property type="protein sequence ID" value="KAG6457826.1"/>
    <property type="molecule type" value="Genomic_DNA"/>
</dbReference>
<accession>A0A921ZI08</accession>
<gene>
    <name evidence="3" type="ORF">O3G_MSEX010502</name>
</gene>
<feature type="region of interest" description="Disordered" evidence="1">
    <location>
        <begin position="59"/>
        <end position="85"/>
    </location>
</feature>
<evidence type="ECO:0000313" key="4">
    <source>
        <dbReference type="Proteomes" id="UP000791440"/>
    </source>
</evidence>
<reference evidence="3" key="2">
    <citation type="submission" date="2020-12" db="EMBL/GenBank/DDBJ databases">
        <authorList>
            <person name="Kanost M."/>
        </authorList>
    </citation>
    <scope>NUCLEOTIDE SEQUENCE</scope>
</reference>
<feature type="domain" description="Dynein attachment factor N-terminal" evidence="2">
    <location>
        <begin position="9"/>
        <end position="73"/>
    </location>
</feature>
<evidence type="ECO:0000256" key="1">
    <source>
        <dbReference type="SAM" id="MobiDB-lite"/>
    </source>
</evidence>
<reference evidence="3" key="1">
    <citation type="journal article" date="2016" name="Insect Biochem. Mol. Biol.">
        <title>Multifaceted biological insights from a draft genome sequence of the tobacco hornworm moth, Manduca sexta.</title>
        <authorList>
            <person name="Kanost M.R."/>
            <person name="Arrese E.L."/>
            <person name="Cao X."/>
            <person name="Chen Y.R."/>
            <person name="Chellapilla S."/>
            <person name="Goldsmith M.R."/>
            <person name="Grosse-Wilde E."/>
            <person name="Heckel D.G."/>
            <person name="Herndon N."/>
            <person name="Jiang H."/>
            <person name="Papanicolaou A."/>
            <person name="Qu J."/>
            <person name="Soulages J.L."/>
            <person name="Vogel H."/>
            <person name="Walters J."/>
            <person name="Waterhouse R.M."/>
            <person name="Ahn S.J."/>
            <person name="Almeida F.C."/>
            <person name="An C."/>
            <person name="Aqrawi P."/>
            <person name="Bretschneider A."/>
            <person name="Bryant W.B."/>
            <person name="Bucks S."/>
            <person name="Chao H."/>
            <person name="Chevignon G."/>
            <person name="Christen J.M."/>
            <person name="Clarke D.F."/>
            <person name="Dittmer N.T."/>
            <person name="Ferguson L.C.F."/>
            <person name="Garavelou S."/>
            <person name="Gordon K.H.J."/>
            <person name="Gunaratna R.T."/>
            <person name="Han Y."/>
            <person name="Hauser F."/>
            <person name="He Y."/>
            <person name="Heidel-Fischer H."/>
            <person name="Hirsh A."/>
            <person name="Hu Y."/>
            <person name="Jiang H."/>
            <person name="Kalra D."/>
            <person name="Klinner C."/>
            <person name="Konig C."/>
            <person name="Kovar C."/>
            <person name="Kroll A.R."/>
            <person name="Kuwar S.S."/>
            <person name="Lee S.L."/>
            <person name="Lehman R."/>
            <person name="Li K."/>
            <person name="Li Z."/>
            <person name="Liang H."/>
            <person name="Lovelace S."/>
            <person name="Lu Z."/>
            <person name="Mansfield J.H."/>
            <person name="McCulloch K.J."/>
            <person name="Mathew T."/>
            <person name="Morton B."/>
            <person name="Muzny D.M."/>
            <person name="Neunemann D."/>
            <person name="Ongeri F."/>
            <person name="Pauchet Y."/>
            <person name="Pu L.L."/>
            <person name="Pyrousis I."/>
            <person name="Rao X.J."/>
            <person name="Redding A."/>
            <person name="Roesel C."/>
            <person name="Sanchez-Gracia A."/>
            <person name="Schaack S."/>
            <person name="Shukla A."/>
            <person name="Tetreau G."/>
            <person name="Wang Y."/>
            <person name="Xiong G.H."/>
            <person name="Traut W."/>
            <person name="Walsh T.K."/>
            <person name="Worley K.C."/>
            <person name="Wu D."/>
            <person name="Wu W."/>
            <person name="Wu Y.Q."/>
            <person name="Zhang X."/>
            <person name="Zou Z."/>
            <person name="Zucker H."/>
            <person name="Briscoe A.D."/>
            <person name="Burmester T."/>
            <person name="Clem R.J."/>
            <person name="Feyereisen R."/>
            <person name="Grimmelikhuijzen C.J.P."/>
            <person name="Hamodrakas S.J."/>
            <person name="Hansson B.S."/>
            <person name="Huguet E."/>
            <person name="Jermiin L.S."/>
            <person name="Lan Q."/>
            <person name="Lehman H.K."/>
            <person name="Lorenzen M."/>
            <person name="Merzendorfer H."/>
            <person name="Michalopoulos I."/>
            <person name="Morton D.B."/>
            <person name="Muthukrishnan S."/>
            <person name="Oakeshott J.G."/>
            <person name="Palmer W."/>
            <person name="Park Y."/>
            <person name="Passarelli A.L."/>
            <person name="Rozas J."/>
            <person name="Schwartz L.M."/>
            <person name="Smith W."/>
            <person name="Southgate A."/>
            <person name="Vilcinskas A."/>
            <person name="Vogt R."/>
            <person name="Wang P."/>
            <person name="Werren J."/>
            <person name="Yu X.Q."/>
            <person name="Zhou J.J."/>
            <person name="Brown S.J."/>
            <person name="Scherer S.E."/>
            <person name="Richards S."/>
            <person name="Blissard G.W."/>
        </authorList>
    </citation>
    <scope>NUCLEOTIDE SEQUENCE</scope>
</reference>
<dbReference type="Pfam" id="PF15867">
    <property type="entry name" value="Dynein_attach_N"/>
    <property type="match status" value="1"/>
</dbReference>
<dbReference type="GO" id="GO:0036159">
    <property type="term" value="P:inner dynein arm assembly"/>
    <property type="evidence" value="ECO:0007669"/>
    <property type="project" value="TreeGrafter"/>
</dbReference>
<organism evidence="3 4">
    <name type="scientific">Manduca sexta</name>
    <name type="common">Tobacco hawkmoth</name>
    <name type="synonym">Tobacco hornworm</name>
    <dbReference type="NCBI Taxonomy" id="7130"/>
    <lineage>
        <taxon>Eukaryota</taxon>
        <taxon>Metazoa</taxon>
        <taxon>Ecdysozoa</taxon>
        <taxon>Arthropoda</taxon>
        <taxon>Hexapoda</taxon>
        <taxon>Insecta</taxon>
        <taxon>Pterygota</taxon>
        <taxon>Neoptera</taxon>
        <taxon>Endopterygota</taxon>
        <taxon>Lepidoptera</taxon>
        <taxon>Glossata</taxon>
        <taxon>Ditrysia</taxon>
        <taxon>Bombycoidea</taxon>
        <taxon>Sphingidae</taxon>
        <taxon>Sphinginae</taxon>
        <taxon>Sphingini</taxon>
        <taxon>Manduca</taxon>
    </lineage>
</organism>
<keyword evidence="4" id="KW-1185">Reference proteome</keyword>
<dbReference type="Proteomes" id="UP000791440">
    <property type="component" value="Unassembled WGS sequence"/>
</dbReference>
<protein>
    <recommendedName>
        <fullName evidence="2">Dynein attachment factor N-terminal domain-containing protein</fullName>
    </recommendedName>
</protein>
<dbReference type="OrthoDB" id="447931at2759"/>
<comment type="caution">
    <text evidence="3">The sequence shown here is derived from an EMBL/GenBank/DDBJ whole genome shotgun (WGS) entry which is preliminary data.</text>
</comment>
<dbReference type="PANTHER" id="PTHR28572:SF1">
    <property type="entry name" value="COILED-COIL DOMAIN-CONTAINING PROTEIN 103"/>
    <property type="match status" value="1"/>
</dbReference>
<evidence type="ECO:0000313" key="3">
    <source>
        <dbReference type="EMBL" id="KAG6457826.1"/>
    </source>
</evidence>
<proteinExistence type="predicted"/>
<dbReference type="GO" id="GO:0036157">
    <property type="term" value="C:outer dynein arm"/>
    <property type="evidence" value="ECO:0007669"/>
    <property type="project" value="InterPro"/>
</dbReference>
<dbReference type="InterPro" id="IPR031733">
    <property type="entry name" value="Dynein_attach_N"/>
</dbReference>
<name>A0A921ZI08_MANSE</name>
<sequence length="85" mass="9963">MNKPLSQEDVAAMEGQLRDSVEEDRKYWRVNNVKCDAIYSAKNYEEFADRVAAAHLQPLQRSDYKNKTPKSWNQYATNTKNSYNE</sequence>
<dbReference type="InterPro" id="IPR042422">
    <property type="entry name" value="CC103"/>
</dbReference>
<dbReference type="PANTHER" id="PTHR28572">
    <property type="entry name" value="COILED-COIL DOMAIN-CONTAINING PROTEIN 103"/>
    <property type="match status" value="1"/>
</dbReference>
<dbReference type="GO" id="GO:0005576">
    <property type="term" value="C:extracellular region"/>
    <property type="evidence" value="ECO:0007669"/>
    <property type="project" value="GOC"/>
</dbReference>
<dbReference type="AlphaFoldDB" id="A0A921ZI08"/>
<dbReference type="GO" id="GO:0007368">
    <property type="term" value="P:determination of left/right symmetry"/>
    <property type="evidence" value="ECO:0007669"/>
    <property type="project" value="TreeGrafter"/>
</dbReference>
<feature type="compositionally biased region" description="Polar residues" evidence="1">
    <location>
        <begin position="69"/>
        <end position="85"/>
    </location>
</feature>
<evidence type="ECO:0000259" key="2">
    <source>
        <dbReference type="Pfam" id="PF15867"/>
    </source>
</evidence>
<dbReference type="GO" id="GO:0003351">
    <property type="term" value="P:epithelial cilium movement involved in extracellular fluid movement"/>
    <property type="evidence" value="ECO:0007669"/>
    <property type="project" value="TreeGrafter"/>
</dbReference>